<keyword evidence="3" id="KW-1185">Reference proteome</keyword>
<evidence type="ECO:0000313" key="3">
    <source>
        <dbReference type="Proteomes" id="UP001595556"/>
    </source>
</evidence>
<feature type="compositionally biased region" description="Basic and acidic residues" evidence="1">
    <location>
        <begin position="77"/>
        <end position="98"/>
    </location>
</feature>
<feature type="region of interest" description="Disordered" evidence="1">
    <location>
        <begin position="17"/>
        <end position="106"/>
    </location>
</feature>
<proteinExistence type="predicted"/>
<sequence length="106" mass="11179">MTLALVELPAFARERAPELLAQGPVPQAPKPSQPANARGNGAESVPKKPDQPAGVPPAAAEPRAPAATGSAIGPRRLSAEERAQLREQIRDMRRRYGTDHPSQSGS</sequence>
<protein>
    <submittedName>
        <fullName evidence="2">Uncharacterized protein</fullName>
    </submittedName>
</protein>
<organism evidence="2 3">
    <name type="scientific">Piscinibacterium candidicorallinum</name>
    <dbReference type="NCBI Taxonomy" id="1793872"/>
    <lineage>
        <taxon>Bacteria</taxon>
        <taxon>Pseudomonadati</taxon>
        <taxon>Pseudomonadota</taxon>
        <taxon>Betaproteobacteria</taxon>
        <taxon>Burkholderiales</taxon>
        <taxon>Piscinibacterium</taxon>
    </lineage>
</organism>
<feature type="compositionally biased region" description="Low complexity" evidence="1">
    <location>
        <begin position="52"/>
        <end position="67"/>
    </location>
</feature>
<dbReference type="Proteomes" id="UP001595556">
    <property type="component" value="Unassembled WGS sequence"/>
</dbReference>
<comment type="caution">
    <text evidence="2">The sequence shown here is derived from an EMBL/GenBank/DDBJ whole genome shotgun (WGS) entry which is preliminary data.</text>
</comment>
<accession>A0ABV7H3R3</accession>
<dbReference type="RefSeq" id="WP_377301450.1">
    <property type="nucleotide sequence ID" value="NZ_CP180191.1"/>
</dbReference>
<gene>
    <name evidence="2" type="ORF">ACFOEN_04420</name>
</gene>
<dbReference type="EMBL" id="JBHRTI010000003">
    <property type="protein sequence ID" value="MFC3146885.1"/>
    <property type="molecule type" value="Genomic_DNA"/>
</dbReference>
<name>A0ABV7H3R3_9BURK</name>
<evidence type="ECO:0000313" key="2">
    <source>
        <dbReference type="EMBL" id="MFC3146885.1"/>
    </source>
</evidence>
<reference evidence="3" key="1">
    <citation type="journal article" date="2019" name="Int. J. Syst. Evol. Microbiol.">
        <title>The Global Catalogue of Microorganisms (GCM) 10K type strain sequencing project: providing services to taxonomists for standard genome sequencing and annotation.</title>
        <authorList>
            <consortium name="The Broad Institute Genomics Platform"/>
            <consortium name="The Broad Institute Genome Sequencing Center for Infectious Disease"/>
            <person name="Wu L."/>
            <person name="Ma J."/>
        </authorList>
    </citation>
    <scope>NUCLEOTIDE SEQUENCE [LARGE SCALE GENOMIC DNA]</scope>
    <source>
        <strain evidence="3">KCTC 52168</strain>
    </source>
</reference>
<evidence type="ECO:0000256" key="1">
    <source>
        <dbReference type="SAM" id="MobiDB-lite"/>
    </source>
</evidence>